<proteinExistence type="predicted"/>
<reference evidence="4" key="1">
    <citation type="submission" date="2023-07" db="EMBL/GenBank/DDBJ databases">
        <title>Ureibacillus sp. isolated from freshwater well.</title>
        <authorList>
            <person name="Kirdat K."/>
            <person name="Bhatt A."/>
            <person name="Teware R."/>
            <person name="Bhavsar Y."/>
            <person name="Yadav A."/>
        </authorList>
    </citation>
    <scope>NUCLEOTIDE SEQUENCE</scope>
    <source>
        <strain evidence="4">BA0131</strain>
    </source>
</reference>
<feature type="domain" description="N-acetyltransferase" evidence="3">
    <location>
        <begin position="3"/>
        <end position="155"/>
    </location>
</feature>
<evidence type="ECO:0000313" key="4">
    <source>
        <dbReference type="EMBL" id="MDN4492784.1"/>
    </source>
</evidence>
<keyword evidence="1" id="KW-0808">Transferase</keyword>
<dbReference type="Gene3D" id="3.40.630.30">
    <property type="match status" value="1"/>
</dbReference>
<evidence type="ECO:0000259" key="3">
    <source>
        <dbReference type="PROSITE" id="PS51186"/>
    </source>
</evidence>
<dbReference type="CDD" id="cd04301">
    <property type="entry name" value="NAT_SF"/>
    <property type="match status" value="1"/>
</dbReference>
<dbReference type="PROSITE" id="PS51186">
    <property type="entry name" value="GNAT"/>
    <property type="match status" value="1"/>
</dbReference>
<dbReference type="EMBL" id="JAUHTQ010000002">
    <property type="protein sequence ID" value="MDN4492784.1"/>
    <property type="molecule type" value="Genomic_DNA"/>
</dbReference>
<evidence type="ECO:0000256" key="2">
    <source>
        <dbReference type="ARBA" id="ARBA00023315"/>
    </source>
</evidence>
<keyword evidence="2" id="KW-0012">Acyltransferase</keyword>
<protein>
    <submittedName>
        <fullName evidence="4">N-acetyltransferase family protein</fullName>
    </submittedName>
</protein>
<dbReference type="InterPro" id="IPR000182">
    <property type="entry name" value="GNAT_dom"/>
</dbReference>
<organism evidence="4 5">
    <name type="scientific">Ureibacillus aquaedulcis</name>
    <dbReference type="NCBI Taxonomy" id="3058421"/>
    <lineage>
        <taxon>Bacteria</taxon>
        <taxon>Bacillati</taxon>
        <taxon>Bacillota</taxon>
        <taxon>Bacilli</taxon>
        <taxon>Bacillales</taxon>
        <taxon>Caryophanaceae</taxon>
        <taxon>Ureibacillus</taxon>
    </lineage>
</organism>
<evidence type="ECO:0000256" key="1">
    <source>
        <dbReference type="ARBA" id="ARBA00022679"/>
    </source>
</evidence>
<sequence>MTIKIRKVTKDDWEQVKSIYEAGIATRNATFEPKAPLSYEQWIGQANLSCSLVAEEDYTILGWCKVTPVSYREVYSGVGEDSIYIHPEATGKGVGNLLLHHLIVQSEAEGFWTLEAKIFMENEASIRLHKKNGFKVVGIREKIAKMDGIWKDTLLLERRSRLVGRD</sequence>
<accession>A0ABT8GN50</accession>
<evidence type="ECO:0000313" key="5">
    <source>
        <dbReference type="Proteomes" id="UP001172743"/>
    </source>
</evidence>
<dbReference type="Pfam" id="PF00583">
    <property type="entry name" value="Acetyltransf_1"/>
    <property type="match status" value="1"/>
</dbReference>
<dbReference type="SUPFAM" id="SSF55729">
    <property type="entry name" value="Acyl-CoA N-acyltransferases (Nat)"/>
    <property type="match status" value="1"/>
</dbReference>
<name>A0ABT8GN50_9BACL</name>
<dbReference type="PANTHER" id="PTHR43072:SF23">
    <property type="entry name" value="UPF0039 PROTEIN C11D3.02C"/>
    <property type="match status" value="1"/>
</dbReference>
<dbReference type="Proteomes" id="UP001172743">
    <property type="component" value="Unassembled WGS sequence"/>
</dbReference>
<comment type="caution">
    <text evidence="4">The sequence shown here is derived from an EMBL/GenBank/DDBJ whole genome shotgun (WGS) entry which is preliminary data.</text>
</comment>
<gene>
    <name evidence="4" type="ORF">QYB95_04455</name>
</gene>
<dbReference type="InterPro" id="IPR016181">
    <property type="entry name" value="Acyl_CoA_acyltransferase"/>
</dbReference>
<dbReference type="PANTHER" id="PTHR43072">
    <property type="entry name" value="N-ACETYLTRANSFERASE"/>
    <property type="match status" value="1"/>
</dbReference>
<keyword evidence="5" id="KW-1185">Reference proteome</keyword>
<dbReference type="RefSeq" id="WP_301136956.1">
    <property type="nucleotide sequence ID" value="NZ_JAUHTQ010000002.1"/>
</dbReference>